<reference evidence="11 12" key="2">
    <citation type="journal article" date="2019" name="G3 (Bethesda)">
        <title>Hybrid Assembly of the Genome of the Entomopathogenic Nematode Steinernema carpocapsae Identifies the X-Chromosome.</title>
        <authorList>
            <person name="Serra L."/>
            <person name="Macchietto M."/>
            <person name="Macias-Munoz A."/>
            <person name="McGill C.J."/>
            <person name="Rodriguez I.M."/>
            <person name="Rodriguez B."/>
            <person name="Murad R."/>
            <person name="Mortazavi A."/>
        </authorList>
    </citation>
    <scope>NUCLEOTIDE SEQUENCE [LARGE SCALE GENOMIC DNA]</scope>
    <source>
        <strain evidence="11 12">ALL</strain>
    </source>
</reference>
<evidence type="ECO:0000259" key="10">
    <source>
        <dbReference type="SMART" id="SM01036"/>
    </source>
</evidence>
<dbReference type="InterPro" id="IPR021133">
    <property type="entry name" value="HEAT_type_2"/>
</dbReference>
<dbReference type="InterPro" id="IPR040191">
    <property type="entry name" value="UTP10"/>
</dbReference>
<dbReference type="PROSITE" id="PS50077">
    <property type="entry name" value="HEAT_REPEAT"/>
    <property type="match status" value="1"/>
</dbReference>
<reference evidence="11 12" key="1">
    <citation type="journal article" date="2015" name="Genome Biol.">
        <title>Comparative genomics of Steinernema reveals deeply conserved gene regulatory networks.</title>
        <authorList>
            <person name="Dillman A.R."/>
            <person name="Macchietto M."/>
            <person name="Porter C.F."/>
            <person name="Rogers A."/>
            <person name="Williams B."/>
            <person name="Antoshechkin I."/>
            <person name="Lee M.M."/>
            <person name="Goodwin Z."/>
            <person name="Lu X."/>
            <person name="Lewis E.E."/>
            <person name="Goodrich-Blair H."/>
            <person name="Stock S.P."/>
            <person name="Adams B.J."/>
            <person name="Sternberg P.W."/>
            <person name="Mortazavi A."/>
        </authorList>
    </citation>
    <scope>NUCLEOTIDE SEQUENCE [LARGE SCALE GENOMIC DNA]</scope>
    <source>
        <strain evidence="11 12">ALL</strain>
    </source>
</reference>
<evidence type="ECO:0000256" key="7">
    <source>
        <dbReference type="PROSITE-ProRule" id="PRU00103"/>
    </source>
</evidence>
<feature type="domain" description="BP28 C-terminal" evidence="10">
    <location>
        <begin position="1307"/>
        <end position="1472"/>
    </location>
</feature>
<dbReference type="InterPro" id="IPR022125">
    <property type="entry name" value="U3snoRNP10_N"/>
</dbReference>
<organism evidence="11 12">
    <name type="scientific">Steinernema carpocapsae</name>
    <name type="common">Entomopathogenic nematode</name>
    <dbReference type="NCBI Taxonomy" id="34508"/>
    <lineage>
        <taxon>Eukaryota</taxon>
        <taxon>Metazoa</taxon>
        <taxon>Ecdysozoa</taxon>
        <taxon>Nematoda</taxon>
        <taxon>Chromadorea</taxon>
        <taxon>Rhabditida</taxon>
        <taxon>Tylenchina</taxon>
        <taxon>Panagrolaimomorpha</taxon>
        <taxon>Strongyloidoidea</taxon>
        <taxon>Steinernematidae</taxon>
        <taxon>Steinernema</taxon>
    </lineage>
</organism>
<evidence type="ECO:0000256" key="4">
    <source>
        <dbReference type="ARBA" id="ARBA00022552"/>
    </source>
</evidence>
<evidence type="ECO:0000256" key="2">
    <source>
        <dbReference type="ARBA" id="ARBA00010559"/>
    </source>
</evidence>
<evidence type="ECO:0000256" key="5">
    <source>
        <dbReference type="ARBA" id="ARBA00023242"/>
    </source>
</evidence>
<keyword evidence="5 8" id="KW-0539">Nucleus</keyword>
<comment type="subcellular location">
    <subcellularLocation>
        <location evidence="1 8">Nucleus</location>
        <location evidence="1 8">Nucleolus</location>
    </subcellularLocation>
</comment>
<evidence type="ECO:0000256" key="9">
    <source>
        <dbReference type="SAM" id="MobiDB-lite"/>
    </source>
</evidence>
<feature type="repeat" description="HEAT" evidence="7">
    <location>
        <begin position="1565"/>
        <end position="1603"/>
    </location>
</feature>
<comment type="caution">
    <text evidence="11">The sequence shown here is derived from an EMBL/GenBank/DDBJ whole genome shotgun (WGS) entry which is preliminary data.</text>
</comment>
<dbReference type="InterPro" id="IPR011989">
    <property type="entry name" value="ARM-like"/>
</dbReference>
<evidence type="ECO:0000256" key="6">
    <source>
        <dbReference type="ARBA" id="ARBA00023274"/>
    </source>
</evidence>
<dbReference type="Pfam" id="PF23243">
    <property type="entry name" value="HEAT_HEATR1"/>
    <property type="match status" value="1"/>
</dbReference>
<keyword evidence="3 8" id="KW-0690">Ribosome biogenesis</keyword>
<dbReference type="PANTHER" id="PTHR13457">
    <property type="entry name" value="BAP28"/>
    <property type="match status" value="1"/>
</dbReference>
<dbReference type="OrthoDB" id="31183at2759"/>
<dbReference type="GO" id="GO:0030686">
    <property type="term" value="C:90S preribosome"/>
    <property type="evidence" value="ECO:0007669"/>
    <property type="project" value="TreeGrafter"/>
</dbReference>
<dbReference type="PANTHER" id="PTHR13457:SF1">
    <property type="entry name" value="HEAT REPEAT-CONTAINING PROTEIN 1"/>
    <property type="match status" value="1"/>
</dbReference>
<protein>
    <recommendedName>
        <fullName evidence="8">HEAT repeat-containing protein 1</fullName>
    </recommendedName>
</protein>
<dbReference type="SMART" id="SM01036">
    <property type="entry name" value="BP28CT"/>
    <property type="match status" value="1"/>
</dbReference>
<dbReference type="STRING" id="34508.A0A4U5P0D0"/>
<keyword evidence="6 8" id="KW-0687">Ribonucleoprotein</keyword>
<dbReference type="InterPro" id="IPR012954">
    <property type="entry name" value="BP28_C_dom"/>
</dbReference>
<feature type="region of interest" description="Disordered" evidence="9">
    <location>
        <begin position="603"/>
        <end position="625"/>
    </location>
</feature>
<dbReference type="InterPro" id="IPR016024">
    <property type="entry name" value="ARM-type_fold"/>
</dbReference>
<keyword evidence="12" id="KW-1185">Reference proteome</keyword>
<dbReference type="GO" id="GO:0030515">
    <property type="term" value="F:snoRNA binding"/>
    <property type="evidence" value="ECO:0007669"/>
    <property type="project" value="TreeGrafter"/>
</dbReference>
<gene>
    <name evidence="11" type="ORF">L596_013339</name>
</gene>
<proteinExistence type="inferred from homology"/>
<evidence type="ECO:0000256" key="1">
    <source>
        <dbReference type="ARBA" id="ARBA00004604"/>
    </source>
</evidence>
<dbReference type="GO" id="GO:0045943">
    <property type="term" value="P:positive regulation of transcription by RNA polymerase I"/>
    <property type="evidence" value="ECO:0007669"/>
    <property type="project" value="TreeGrafter"/>
</dbReference>
<dbReference type="GO" id="GO:0032040">
    <property type="term" value="C:small-subunit processome"/>
    <property type="evidence" value="ECO:0007669"/>
    <property type="project" value="TreeGrafter"/>
</dbReference>
<sequence>MATSLSRQLERLRTGATSSLAAQRVTASLLYEKNEAAGLDRETFLKIGLKGYATLCKLDKTLDQVAPEFFEETALQFQRGQITKEEDQALTEKIERFLIRLCPYAQHFACHEVLEWLIHRFEIHSYNAELVLKIFLPFHSSNFFGRLLHTLTLKNTSNWAWLLHYAQAASPVPFNALLKEAKRTSSAILTVVTTRIGRAVELLGEQYAAKNMNVYFAFYTQLLLKMFQNNVDITDQLISKAIPTMALGLKSSIPSFRQGALAAICQLAMAAPLTEEVIKTLIKACFMKLKPEWLESSICAVIVICQRQNVKEFSHKSIVKIMRKDQIDELCSCLREVSVYADLTKFLAPLWKTLFEIAFESETDSDEQKQAYNFIDMCSQPTDLTKKQAGKYFAVFMQHFANLGDAKLPKSLRKNARALMLRFTEEFNVVRAEWLVRDAKLVAKLLEQCRVTEDEVGQIEVNESARKRRRRLSSMRKSMCDDPTLEFDINRNVAKVDKESKKANLAQTQIPIASKKRFGDSIFEIVAMFKKQDWEKTKWALESINDKYLKEEDSSDIQEFVKNAVATAAKHAEVRPEIRTVLASMSINSEFFATLLSHQAELAPKRKNPKTTGNKEEVPEPSTSTEGFKRVEIALEVAILNPRITCSQNFLRKLFVLQSEGLTRKEEPIWASIQQLSMQALIKYLKNPGSYKVQLKDLALDPIIQAIRTTDDHRFLRDALKLLTAAVSINSVAVLKQVMSVFTFMGAGLLKKDNDVTLEILEETLNVLFTAVFSDVESQAGRDRLLQLSRILAVSLEDIPAHRRMRIVQAVGRSVNPHYIWVVLAVLFDEYCHKWQRPAEAKVKGSRTDVDTFDDMATEMIGTYEPEEQLRCAVDLLQYVVALGGDVSEPTTPPSEHFNIFDRKIAAIQKLRHFRFSVFGWVAKFLNHPPLFEKLAVLSNDDIYMRFMDLGKKLLSLAITLDEFVSKEVEHYERDFSKKRGNDAEAKSPQTLKYWIALSSRADTVSERFRNLLPGSVSARIIGDILADEKTDPRIRDKALQLLNTKMMQETNVMQESDLLGFVEKLNAWIKPAESKEAIALCQNSAFSLKLIAKRVPTIGSTNLLSTTMGRCAKILQGWSHLDEAMVGSILLLCGEIVRSHNMRSTMLSAENLLSCCMDILQEAYSRPLSDEPEADPSTTARRKRVASRSLCGKRYSTDVLLVCALTCLQRIMDQFAAFITQHYASILALVCRLTAKYDPQLISVDSSVRVSNSVHRLAQIRKAFVAVELRLLLKPLGEALNTLITAPKEVTPLFQILGSVIDFSKTKDIKKSLPNFVEIFFAAFELRKHDSTGQNFATVAVCESTIIDVFLKLIDSMSDNEVKPVMLSLTKWAQTGLADNAAIDNRLRIITAFHFANKFYDSYHGLSLPYFSGLFDMCPKVLTRNNVALTVEKKLMFLSEKQAEQIQKLSANESISQVINFVTKCAKNSDFFVRERAEAIYEQVIDELENAKSYGHEERCVKLLPNCLYQIAETHTQLFNTDMINRIMAKTRNNNDKVRYRSLLVIDNVLDRIGDSVAPLLPNILPFLSELLEDDNRQVEEQCDKTIRMLRDKFGSELGEGMA</sequence>
<accession>A0A4U5P0D0</accession>
<keyword evidence="4 8" id="KW-0698">rRNA processing</keyword>
<dbReference type="EMBL" id="AZBU02000003">
    <property type="protein sequence ID" value="TKR89200.1"/>
    <property type="molecule type" value="Genomic_DNA"/>
</dbReference>
<dbReference type="Pfam" id="PF12397">
    <property type="entry name" value="U3snoRNP10"/>
    <property type="match status" value="1"/>
</dbReference>
<comment type="function">
    <text evidence="8">Involved in nucleolar processing of pre-18S ribosomal RNA.</text>
</comment>
<comment type="similarity">
    <text evidence="2 8">Belongs to the HEATR1/UTP10 family.</text>
</comment>
<dbReference type="Gene3D" id="1.25.10.10">
    <property type="entry name" value="Leucine-rich Repeat Variant"/>
    <property type="match status" value="1"/>
</dbReference>
<dbReference type="GO" id="GO:0034455">
    <property type="term" value="C:t-UTP complex"/>
    <property type="evidence" value="ECO:0007669"/>
    <property type="project" value="TreeGrafter"/>
</dbReference>
<dbReference type="Proteomes" id="UP000298663">
    <property type="component" value="Unassembled WGS sequence"/>
</dbReference>
<evidence type="ECO:0000256" key="3">
    <source>
        <dbReference type="ARBA" id="ARBA00022517"/>
    </source>
</evidence>
<evidence type="ECO:0000256" key="8">
    <source>
        <dbReference type="RuleBase" id="RU367065"/>
    </source>
</evidence>
<dbReference type="GO" id="GO:0000462">
    <property type="term" value="P:maturation of SSU-rRNA from tricistronic rRNA transcript (SSU-rRNA, 5.8S rRNA, LSU-rRNA)"/>
    <property type="evidence" value="ECO:0007669"/>
    <property type="project" value="TreeGrafter"/>
</dbReference>
<dbReference type="InterPro" id="IPR056473">
    <property type="entry name" value="HEAT_Utp10/HEAT1"/>
</dbReference>
<evidence type="ECO:0000313" key="11">
    <source>
        <dbReference type="EMBL" id="TKR89200.1"/>
    </source>
</evidence>
<name>A0A4U5P0D0_STECR</name>
<dbReference type="SUPFAM" id="SSF48371">
    <property type="entry name" value="ARM repeat"/>
    <property type="match status" value="1"/>
</dbReference>
<dbReference type="Pfam" id="PF08146">
    <property type="entry name" value="BP28CT"/>
    <property type="match status" value="1"/>
</dbReference>
<evidence type="ECO:0000313" key="12">
    <source>
        <dbReference type="Proteomes" id="UP000298663"/>
    </source>
</evidence>